<accession>A0AAW2JDJ3</accession>
<reference evidence="4" key="2">
    <citation type="journal article" date="2024" name="Plant">
        <title>Genomic evolution and insights into agronomic trait innovations of Sesamum species.</title>
        <authorList>
            <person name="Miao H."/>
            <person name="Wang L."/>
            <person name="Qu L."/>
            <person name="Liu H."/>
            <person name="Sun Y."/>
            <person name="Le M."/>
            <person name="Wang Q."/>
            <person name="Wei S."/>
            <person name="Zheng Y."/>
            <person name="Lin W."/>
            <person name="Duan Y."/>
            <person name="Cao H."/>
            <person name="Xiong S."/>
            <person name="Wang X."/>
            <person name="Wei L."/>
            <person name="Li C."/>
            <person name="Ma Q."/>
            <person name="Ju M."/>
            <person name="Zhao R."/>
            <person name="Li G."/>
            <person name="Mu C."/>
            <person name="Tian Q."/>
            <person name="Mei H."/>
            <person name="Zhang T."/>
            <person name="Gao T."/>
            <person name="Zhang H."/>
        </authorList>
    </citation>
    <scope>NUCLEOTIDE SEQUENCE</scope>
    <source>
        <strain evidence="4">KEN8</strain>
    </source>
</reference>
<sequence>MFVVEVNMVTNSASWVLDIGCGAHICNDLQVLQRSRKLSKDEVVLRLGDGKAVAAEAVGIIILVISDHVRLELKDCYFVPSMIKNIISILLLDNAGFEFLINKNCFYLIKDGSSHLLGKLNNGLYILQRSDWIMTAQNKRKLENLENSQIWHARLGHISQDRMKRLVDSKSLEIDNLDNLPACESCLKGKMTKKPFVGQSKLANGLLDLIHTDVCGPLNTQARGTKSEAFVRFKEFRLQVENQTGRKIKTLRSDRGGEYLSGEFIDYLKENGIVSQWTPPGTPQLNGVAERRNRTLLDMIRSMMSFTELPLSFWGYALETVARLLNIAPSKTVAQTPYQIWHGKPASYKYLRVWGSPAYVKRLMGDKLDSRSSLCRFIGYPKETAGYYFYDPTEQKVFVSRNAVFLERGFPTDTRRDELLLEESSEAPLSNAGTSSAPDVSTNNVPILRRSARVPQPPKRYGFLGVTGQLDNDPKTYGEAMSTSIRESGLKP</sequence>
<name>A0AAW2JDJ3_9LAMI</name>
<dbReference type="PANTHER" id="PTHR42648">
    <property type="entry name" value="TRANSPOSASE, PUTATIVE-RELATED"/>
    <property type="match status" value="1"/>
</dbReference>
<dbReference type="InterPro" id="IPR012337">
    <property type="entry name" value="RNaseH-like_sf"/>
</dbReference>
<dbReference type="EMBL" id="JACGWM010001508">
    <property type="protein sequence ID" value="KAL0292437.1"/>
    <property type="molecule type" value="Genomic_DNA"/>
</dbReference>
<evidence type="ECO:0000256" key="1">
    <source>
        <dbReference type="ARBA" id="ARBA00022670"/>
    </source>
</evidence>
<dbReference type="Pfam" id="PF25597">
    <property type="entry name" value="SH3_retrovirus"/>
    <property type="match status" value="1"/>
</dbReference>
<dbReference type="PANTHER" id="PTHR42648:SF27">
    <property type="entry name" value="RNA-DIRECTED DNA POLYMERASE"/>
    <property type="match status" value="1"/>
</dbReference>
<dbReference type="InterPro" id="IPR057670">
    <property type="entry name" value="SH3_retrovirus"/>
</dbReference>
<dbReference type="Pfam" id="PF13976">
    <property type="entry name" value="gag_pre-integrs"/>
    <property type="match status" value="1"/>
</dbReference>
<dbReference type="Gene3D" id="3.30.420.10">
    <property type="entry name" value="Ribonuclease H-like superfamily/Ribonuclease H"/>
    <property type="match status" value="1"/>
</dbReference>
<comment type="caution">
    <text evidence="4">The sequence shown here is derived from an EMBL/GenBank/DDBJ whole genome shotgun (WGS) entry which is preliminary data.</text>
</comment>
<evidence type="ECO:0000313" key="4">
    <source>
        <dbReference type="EMBL" id="KAL0292437.1"/>
    </source>
</evidence>
<evidence type="ECO:0000256" key="2">
    <source>
        <dbReference type="SAM" id="MobiDB-lite"/>
    </source>
</evidence>
<organism evidence="4">
    <name type="scientific">Sesamum calycinum</name>
    <dbReference type="NCBI Taxonomy" id="2727403"/>
    <lineage>
        <taxon>Eukaryota</taxon>
        <taxon>Viridiplantae</taxon>
        <taxon>Streptophyta</taxon>
        <taxon>Embryophyta</taxon>
        <taxon>Tracheophyta</taxon>
        <taxon>Spermatophyta</taxon>
        <taxon>Magnoliopsida</taxon>
        <taxon>eudicotyledons</taxon>
        <taxon>Gunneridae</taxon>
        <taxon>Pentapetalae</taxon>
        <taxon>asterids</taxon>
        <taxon>lamiids</taxon>
        <taxon>Lamiales</taxon>
        <taxon>Pedaliaceae</taxon>
        <taxon>Sesamum</taxon>
    </lineage>
</organism>
<keyword evidence="1" id="KW-0645">Protease</keyword>
<dbReference type="InterPro" id="IPR036397">
    <property type="entry name" value="RNaseH_sf"/>
</dbReference>
<dbReference type="GO" id="GO:0003676">
    <property type="term" value="F:nucleic acid binding"/>
    <property type="evidence" value="ECO:0007669"/>
    <property type="project" value="InterPro"/>
</dbReference>
<dbReference type="PROSITE" id="PS50994">
    <property type="entry name" value="INTEGRASE"/>
    <property type="match status" value="1"/>
</dbReference>
<dbReference type="GO" id="GO:0008233">
    <property type="term" value="F:peptidase activity"/>
    <property type="evidence" value="ECO:0007669"/>
    <property type="project" value="UniProtKB-KW"/>
</dbReference>
<reference evidence="4" key="1">
    <citation type="submission" date="2020-06" db="EMBL/GenBank/DDBJ databases">
        <authorList>
            <person name="Li T."/>
            <person name="Hu X."/>
            <person name="Zhang T."/>
            <person name="Song X."/>
            <person name="Zhang H."/>
            <person name="Dai N."/>
            <person name="Sheng W."/>
            <person name="Hou X."/>
            <person name="Wei L."/>
        </authorList>
    </citation>
    <scope>NUCLEOTIDE SEQUENCE</scope>
    <source>
        <strain evidence="4">KEN8</strain>
        <tissue evidence="4">Leaf</tissue>
    </source>
</reference>
<dbReference type="InterPro" id="IPR039537">
    <property type="entry name" value="Retrotran_Ty1/copia-like"/>
</dbReference>
<protein>
    <submittedName>
        <fullName evidence="4">Retrovirus-related Pol polyprotein from transposon TNT 1-94</fullName>
    </submittedName>
</protein>
<dbReference type="GO" id="GO:0015074">
    <property type="term" value="P:DNA integration"/>
    <property type="evidence" value="ECO:0007669"/>
    <property type="project" value="InterPro"/>
</dbReference>
<feature type="region of interest" description="Disordered" evidence="2">
    <location>
        <begin position="422"/>
        <end position="492"/>
    </location>
</feature>
<dbReference type="InterPro" id="IPR025724">
    <property type="entry name" value="GAG-pre-integrase_dom"/>
</dbReference>
<dbReference type="AlphaFoldDB" id="A0AAW2JDJ3"/>
<evidence type="ECO:0000259" key="3">
    <source>
        <dbReference type="PROSITE" id="PS50994"/>
    </source>
</evidence>
<dbReference type="GO" id="GO:0006508">
    <property type="term" value="P:proteolysis"/>
    <property type="evidence" value="ECO:0007669"/>
    <property type="project" value="UniProtKB-KW"/>
</dbReference>
<keyword evidence="1" id="KW-0378">Hydrolase</keyword>
<gene>
    <name evidence="4" type="ORF">Scaly_2591000</name>
</gene>
<dbReference type="InterPro" id="IPR054722">
    <property type="entry name" value="PolX-like_BBD"/>
</dbReference>
<dbReference type="Pfam" id="PF22936">
    <property type="entry name" value="Pol_BBD"/>
    <property type="match status" value="1"/>
</dbReference>
<dbReference type="SUPFAM" id="SSF53098">
    <property type="entry name" value="Ribonuclease H-like"/>
    <property type="match status" value="1"/>
</dbReference>
<feature type="domain" description="Integrase catalytic" evidence="3">
    <location>
        <begin position="177"/>
        <end position="345"/>
    </location>
</feature>
<feature type="compositionally biased region" description="Polar residues" evidence="2">
    <location>
        <begin position="431"/>
        <end position="445"/>
    </location>
</feature>
<proteinExistence type="predicted"/>
<dbReference type="InterPro" id="IPR001584">
    <property type="entry name" value="Integrase_cat-core"/>
</dbReference>